<feature type="domain" description="RNA-directed RNA polymerase C-terminal" evidence="5">
    <location>
        <begin position="125"/>
        <end position="320"/>
    </location>
</feature>
<protein>
    <submittedName>
        <fullName evidence="6">Putative RNA-dependent RNA polymerase</fullName>
    </submittedName>
</protein>
<dbReference type="InterPro" id="IPR001205">
    <property type="entry name" value="RNA-dir_pol_C"/>
</dbReference>
<evidence type="ECO:0000259" key="5">
    <source>
        <dbReference type="Pfam" id="PF00680"/>
    </source>
</evidence>
<dbReference type="SUPFAM" id="SSF56672">
    <property type="entry name" value="DNA/RNA polymerases"/>
    <property type="match status" value="1"/>
</dbReference>
<keyword evidence="3" id="KW-0548">Nucleotidyltransferase</keyword>
<organism evidence="6">
    <name type="scientific">Dromedary picobirnavirus</name>
    <dbReference type="NCBI Taxonomy" id="1574421"/>
    <lineage>
        <taxon>Viruses</taxon>
        <taxon>Riboviria</taxon>
        <taxon>Orthornavirae</taxon>
        <taxon>Pisuviricota</taxon>
        <taxon>Duplopiviricetes</taxon>
        <taxon>Durnavirales</taxon>
        <taxon>Picobirnaviridae</taxon>
        <taxon>Orthopicobirnavirus</taxon>
    </lineage>
</organism>
<keyword evidence="4" id="KW-0693">Viral RNA replication</keyword>
<dbReference type="GO" id="GO:0003968">
    <property type="term" value="F:RNA-directed RNA polymerase activity"/>
    <property type="evidence" value="ECO:0007669"/>
    <property type="project" value="UniProtKB-KW"/>
</dbReference>
<evidence type="ECO:0000256" key="3">
    <source>
        <dbReference type="ARBA" id="ARBA00022695"/>
    </source>
</evidence>
<accession>A0A0A1EKY5</accession>
<dbReference type="InterPro" id="IPR043502">
    <property type="entry name" value="DNA/RNA_pol_sf"/>
</dbReference>
<dbReference type="EMBL" id="KM573803">
    <property type="protein sequence ID" value="AIY31289.1"/>
    <property type="molecule type" value="Genomic_RNA"/>
</dbReference>
<evidence type="ECO:0000256" key="2">
    <source>
        <dbReference type="ARBA" id="ARBA00022679"/>
    </source>
</evidence>
<keyword evidence="2" id="KW-0808">Transferase</keyword>
<evidence type="ECO:0000313" key="6">
    <source>
        <dbReference type="EMBL" id="AIY31289.1"/>
    </source>
</evidence>
<keyword evidence="1 6" id="KW-0696">RNA-directed RNA polymerase</keyword>
<evidence type="ECO:0000256" key="1">
    <source>
        <dbReference type="ARBA" id="ARBA00022484"/>
    </source>
</evidence>
<reference evidence="6" key="1">
    <citation type="journal article" date="2014" name="Virology">
        <title>Metagenomic analysis of viromes of dromedary camel fecal samples reveals large number and high diversity of circoviruses and picobirnaviruses.</title>
        <authorList>
            <person name="Woo P.C.Y."/>
            <person name="Lau S.K.P."/>
            <person name="Teng J.L.L."/>
            <person name="Tsang A.K.L."/>
            <person name="Joseph M."/>
            <person name="Wong E.Y.M."/>
            <person name="Tang Y."/>
            <person name="Sivakumar S."/>
            <person name="Bai R."/>
            <person name="Wernery R."/>
            <person name="Wernery U."/>
            <person name="Yuen K.-Y."/>
        </authorList>
    </citation>
    <scope>NUCLEOTIDE SEQUENCE</scope>
    <source>
        <strain evidence="6">C4688</strain>
    </source>
</reference>
<dbReference type="GO" id="GO:0003723">
    <property type="term" value="F:RNA binding"/>
    <property type="evidence" value="ECO:0007669"/>
    <property type="project" value="InterPro"/>
</dbReference>
<proteinExistence type="predicted"/>
<dbReference type="Pfam" id="PF00680">
    <property type="entry name" value="RdRP_1"/>
    <property type="match status" value="1"/>
</dbReference>
<evidence type="ECO:0000256" key="4">
    <source>
        <dbReference type="ARBA" id="ARBA00022953"/>
    </source>
</evidence>
<gene>
    <name evidence="6" type="primary">RdRp</name>
</gene>
<dbReference type="CDD" id="cd23185">
    <property type="entry name" value="dsRNAv_Picobirnaviridae_RdRp"/>
    <property type="match status" value="1"/>
</dbReference>
<sequence length="456" mass="52028">MRAKAGPMSVQKPLEARMDDILAYYSLSQGDTQVPDEVITQLMRNWSRMRGLEVRSQERTIANMKMSTNSGSPNFTKRNWVIDKLLPFDISYLGDSDWLLSTPEGKWLCCAVLGWRGQEGGPNAEDVKQRVLWMFTMAANIRELQVYQPLIEAAQRTGIISSWLGNDAVDQRITQLFDTKKPEDLIVCTDFSKFDQHFNPGCQASAKRILEGLFNGSTEFQEWCDTIYPIKYGIPMCYDVEKFITGWHGMASGSGGTNADETLFHSSIQLHAAMDHGSVLNSNSMCLGDDGLLSYPGIKVEDVVDCYRLYGQDMNLDKQYASSVDCTYLRRWHHTDYRVRGICVGVYPTIRALTHLRMLERYIDPDKWGVKAVAMRNLSVINNCEYHPLGEQFVEFCMKGDKYRLGLDIPGFMDRLDEEYREAKANDTLYVSYSAEYGDPRPPSQWWVTKTLKKLG</sequence>
<name>A0A0A1EKY5_9VIRU</name>
<dbReference type="GO" id="GO:0006351">
    <property type="term" value="P:DNA-templated transcription"/>
    <property type="evidence" value="ECO:0007669"/>
    <property type="project" value="InterPro"/>
</dbReference>